<evidence type="ECO:0000313" key="2">
    <source>
        <dbReference type="EMBL" id="EDW48299.1"/>
    </source>
</evidence>
<protein>
    <submittedName>
        <fullName evidence="2">GM19977</fullName>
    </submittedName>
</protein>
<feature type="region of interest" description="Disordered" evidence="1">
    <location>
        <begin position="130"/>
        <end position="181"/>
    </location>
</feature>
<dbReference type="Proteomes" id="UP000001292">
    <property type="component" value="Unassembled WGS sequence"/>
</dbReference>
<keyword evidence="3" id="KW-1185">Reference proteome</keyword>
<accession>B4HMU9</accession>
<proteinExistence type="predicted"/>
<evidence type="ECO:0000256" key="1">
    <source>
        <dbReference type="SAM" id="MobiDB-lite"/>
    </source>
</evidence>
<feature type="compositionally biased region" description="Polar residues" evidence="1">
    <location>
        <begin position="134"/>
        <end position="151"/>
    </location>
</feature>
<dbReference type="PhylomeDB" id="B4HMU9"/>
<dbReference type="HOGENOM" id="CLU_100001_0_0_1"/>
<dbReference type="AlphaFoldDB" id="B4HMU9"/>
<sequence length="243" mass="26787">MKMKMRMRTKLGMGTTNRAAVNLTLTLGREFNCKSKSKTKIEIKIGIGFGIGIGIAHAKRLSRQKSTILAIFASSGWIGGSAEHYLIATGDGRGIRIGFSAFWGRAIEVAPKKKCLEFGEFGEFSTSRRVHCKPSSSTDRSTDQANITQPRMKSAKKSGMEMGMKSKKPKKPRTTRRSDSLLPEELQRFQFQFPLPVDTHTLTHPNGQTDTDADADADTDLEPATCVNPWIPKLVLELVIGNS</sequence>
<evidence type="ECO:0000313" key="3">
    <source>
        <dbReference type="Proteomes" id="UP000001292"/>
    </source>
</evidence>
<reference evidence="2 3" key="1">
    <citation type="journal article" date="2007" name="Nature">
        <title>Evolution of genes and genomes on the Drosophila phylogeny.</title>
        <authorList>
            <consortium name="Drosophila 12 Genomes Consortium"/>
            <person name="Clark A.G."/>
            <person name="Eisen M.B."/>
            <person name="Smith D.R."/>
            <person name="Bergman C.M."/>
            <person name="Oliver B."/>
            <person name="Markow T.A."/>
            <person name="Kaufman T.C."/>
            <person name="Kellis M."/>
            <person name="Gelbart W."/>
            <person name="Iyer V.N."/>
            <person name="Pollard D.A."/>
            <person name="Sackton T.B."/>
            <person name="Larracuente A.M."/>
            <person name="Singh N.D."/>
            <person name="Abad J.P."/>
            <person name="Abt D.N."/>
            <person name="Adryan B."/>
            <person name="Aguade M."/>
            <person name="Akashi H."/>
            <person name="Anderson W.W."/>
            <person name="Aquadro C.F."/>
            <person name="Ardell D.H."/>
            <person name="Arguello R."/>
            <person name="Artieri C.G."/>
            <person name="Barbash D.A."/>
            <person name="Barker D."/>
            <person name="Barsanti P."/>
            <person name="Batterham P."/>
            <person name="Batzoglou S."/>
            <person name="Begun D."/>
            <person name="Bhutkar A."/>
            <person name="Blanco E."/>
            <person name="Bosak S.A."/>
            <person name="Bradley R.K."/>
            <person name="Brand A.D."/>
            <person name="Brent M.R."/>
            <person name="Brooks A.N."/>
            <person name="Brown R.H."/>
            <person name="Butlin R.K."/>
            <person name="Caggese C."/>
            <person name="Calvi B.R."/>
            <person name="Bernardo de Carvalho A."/>
            <person name="Caspi A."/>
            <person name="Castrezana S."/>
            <person name="Celniker S.E."/>
            <person name="Chang J.L."/>
            <person name="Chapple C."/>
            <person name="Chatterji S."/>
            <person name="Chinwalla A."/>
            <person name="Civetta A."/>
            <person name="Clifton S.W."/>
            <person name="Comeron J.M."/>
            <person name="Costello J.C."/>
            <person name="Coyne J.A."/>
            <person name="Daub J."/>
            <person name="David R.G."/>
            <person name="Delcher A.L."/>
            <person name="Delehaunty K."/>
            <person name="Do C.B."/>
            <person name="Ebling H."/>
            <person name="Edwards K."/>
            <person name="Eickbush T."/>
            <person name="Evans J.D."/>
            <person name="Filipski A."/>
            <person name="Findeiss S."/>
            <person name="Freyhult E."/>
            <person name="Fulton L."/>
            <person name="Fulton R."/>
            <person name="Garcia A.C."/>
            <person name="Gardiner A."/>
            <person name="Garfield D.A."/>
            <person name="Garvin B.E."/>
            <person name="Gibson G."/>
            <person name="Gilbert D."/>
            <person name="Gnerre S."/>
            <person name="Godfrey J."/>
            <person name="Good R."/>
            <person name="Gotea V."/>
            <person name="Gravely B."/>
            <person name="Greenberg A.J."/>
            <person name="Griffiths-Jones S."/>
            <person name="Gross S."/>
            <person name="Guigo R."/>
            <person name="Gustafson E.A."/>
            <person name="Haerty W."/>
            <person name="Hahn M.W."/>
            <person name="Halligan D.L."/>
            <person name="Halpern A.L."/>
            <person name="Halter G.M."/>
            <person name="Han M.V."/>
            <person name="Heger A."/>
            <person name="Hillier L."/>
            <person name="Hinrichs A.S."/>
            <person name="Holmes I."/>
            <person name="Hoskins R.A."/>
            <person name="Hubisz M.J."/>
            <person name="Hultmark D."/>
            <person name="Huntley M.A."/>
            <person name="Jaffe D.B."/>
            <person name="Jagadeeshan S."/>
            <person name="Jeck W.R."/>
            <person name="Johnson J."/>
            <person name="Jones C.D."/>
            <person name="Jordan W.C."/>
            <person name="Karpen G.H."/>
            <person name="Kataoka E."/>
            <person name="Keightley P.D."/>
            <person name="Kheradpour P."/>
            <person name="Kirkness E.F."/>
            <person name="Koerich L.B."/>
            <person name="Kristiansen K."/>
            <person name="Kudrna D."/>
            <person name="Kulathinal R.J."/>
            <person name="Kumar S."/>
            <person name="Kwok R."/>
            <person name="Lander E."/>
            <person name="Langley C.H."/>
            <person name="Lapoint R."/>
            <person name="Lazzaro B.P."/>
            <person name="Lee S.J."/>
            <person name="Levesque L."/>
            <person name="Li R."/>
            <person name="Lin C.F."/>
            <person name="Lin M.F."/>
            <person name="Lindblad-Toh K."/>
            <person name="Llopart A."/>
            <person name="Long M."/>
            <person name="Low L."/>
            <person name="Lozovsky E."/>
            <person name="Lu J."/>
            <person name="Luo M."/>
            <person name="Machado C.A."/>
            <person name="Makalowski W."/>
            <person name="Marzo M."/>
            <person name="Matsuda M."/>
            <person name="Matzkin L."/>
            <person name="McAllister B."/>
            <person name="McBride C.S."/>
            <person name="McKernan B."/>
            <person name="McKernan K."/>
            <person name="Mendez-Lago M."/>
            <person name="Minx P."/>
            <person name="Mollenhauer M.U."/>
            <person name="Montooth K."/>
            <person name="Mount S.M."/>
            <person name="Mu X."/>
            <person name="Myers E."/>
            <person name="Negre B."/>
            <person name="Newfeld S."/>
            <person name="Nielsen R."/>
            <person name="Noor M.A."/>
            <person name="O'Grady P."/>
            <person name="Pachter L."/>
            <person name="Papaceit M."/>
            <person name="Parisi M.J."/>
            <person name="Parisi M."/>
            <person name="Parts L."/>
            <person name="Pedersen J.S."/>
            <person name="Pesole G."/>
            <person name="Phillippy A.M."/>
            <person name="Ponting C.P."/>
            <person name="Pop M."/>
            <person name="Porcelli D."/>
            <person name="Powell J.R."/>
            <person name="Prohaska S."/>
            <person name="Pruitt K."/>
            <person name="Puig M."/>
            <person name="Quesneville H."/>
            <person name="Ram K.R."/>
            <person name="Rand D."/>
            <person name="Rasmussen M.D."/>
            <person name="Reed L.K."/>
            <person name="Reenan R."/>
            <person name="Reily A."/>
            <person name="Remington K.A."/>
            <person name="Rieger T.T."/>
            <person name="Ritchie M.G."/>
            <person name="Robin C."/>
            <person name="Rogers Y.H."/>
            <person name="Rohde C."/>
            <person name="Rozas J."/>
            <person name="Rubenfield M.J."/>
            <person name="Ruiz A."/>
            <person name="Russo S."/>
            <person name="Salzberg S.L."/>
            <person name="Sanchez-Gracia A."/>
            <person name="Saranga D.J."/>
            <person name="Sato H."/>
            <person name="Schaeffer S.W."/>
            <person name="Schatz M.C."/>
            <person name="Schlenke T."/>
            <person name="Schwartz R."/>
            <person name="Segarra C."/>
            <person name="Singh R.S."/>
            <person name="Sirot L."/>
            <person name="Sirota M."/>
            <person name="Sisneros N.B."/>
            <person name="Smith C.D."/>
            <person name="Smith T.F."/>
            <person name="Spieth J."/>
            <person name="Stage D.E."/>
            <person name="Stark A."/>
            <person name="Stephan W."/>
            <person name="Strausberg R.L."/>
            <person name="Strempel S."/>
            <person name="Sturgill D."/>
            <person name="Sutton G."/>
            <person name="Sutton G.G."/>
            <person name="Tao W."/>
            <person name="Teichmann S."/>
            <person name="Tobari Y.N."/>
            <person name="Tomimura Y."/>
            <person name="Tsolas J.M."/>
            <person name="Valente V.L."/>
            <person name="Venter E."/>
            <person name="Venter J.C."/>
            <person name="Vicario S."/>
            <person name="Vieira F.G."/>
            <person name="Vilella A.J."/>
            <person name="Villasante A."/>
            <person name="Walenz B."/>
            <person name="Wang J."/>
            <person name="Wasserman M."/>
            <person name="Watts T."/>
            <person name="Wilson D."/>
            <person name="Wilson R.K."/>
            <person name="Wing R.A."/>
            <person name="Wolfner M.F."/>
            <person name="Wong A."/>
            <person name="Wong G.K."/>
            <person name="Wu C.I."/>
            <person name="Wu G."/>
            <person name="Yamamoto D."/>
            <person name="Yang H.P."/>
            <person name="Yang S.P."/>
            <person name="Yorke J.A."/>
            <person name="Yoshida K."/>
            <person name="Zdobnov E."/>
            <person name="Zhang P."/>
            <person name="Zhang Y."/>
            <person name="Zimin A.V."/>
            <person name="Baldwin J."/>
            <person name="Abdouelleil A."/>
            <person name="Abdulkadir J."/>
            <person name="Abebe A."/>
            <person name="Abera B."/>
            <person name="Abreu J."/>
            <person name="Acer S.C."/>
            <person name="Aftuck L."/>
            <person name="Alexander A."/>
            <person name="An P."/>
            <person name="Anderson E."/>
            <person name="Anderson S."/>
            <person name="Arachi H."/>
            <person name="Azer M."/>
            <person name="Bachantsang P."/>
            <person name="Barry A."/>
            <person name="Bayul T."/>
            <person name="Berlin A."/>
            <person name="Bessette D."/>
            <person name="Bloom T."/>
            <person name="Blye J."/>
            <person name="Boguslavskiy L."/>
            <person name="Bonnet C."/>
            <person name="Boukhgalter B."/>
            <person name="Bourzgui I."/>
            <person name="Brown A."/>
            <person name="Cahill P."/>
            <person name="Channer S."/>
            <person name="Cheshatsang Y."/>
            <person name="Chuda L."/>
            <person name="Citroen M."/>
            <person name="Collymore A."/>
            <person name="Cooke P."/>
            <person name="Costello M."/>
            <person name="D'Aco K."/>
            <person name="Daza R."/>
            <person name="De Haan G."/>
            <person name="DeGray S."/>
            <person name="DeMaso C."/>
            <person name="Dhargay N."/>
            <person name="Dooley K."/>
            <person name="Dooley E."/>
            <person name="Doricent M."/>
            <person name="Dorje P."/>
            <person name="Dorjee K."/>
            <person name="Dupes A."/>
            <person name="Elong R."/>
            <person name="Falk J."/>
            <person name="Farina A."/>
            <person name="Faro S."/>
            <person name="Ferguson D."/>
            <person name="Fisher S."/>
            <person name="Foley C.D."/>
            <person name="Franke A."/>
            <person name="Friedrich D."/>
            <person name="Gadbois L."/>
            <person name="Gearin G."/>
            <person name="Gearin C.R."/>
            <person name="Giannoukos G."/>
            <person name="Goode T."/>
            <person name="Graham J."/>
            <person name="Grandbois E."/>
            <person name="Grewal S."/>
            <person name="Gyaltsen K."/>
            <person name="Hafez N."/>
            <person name="Hagos B."/>
            <person name="Hall J."/>
            <person name="Henson C."/>
            <person name="Hollinger A."/>
            <person name="Honan T."/>
            <person name="Huard M.D."/>
            <person name="Hughes L."/>
            <person name="Hurhula B."/>
            <person name="Husby M.E."/>
            <person name="Kamat A."/>
            <person name="Kanga B."/>
            <person name="Kashin S."/>
            <person name="Khazanovich D."/>
            <person name="Kisner P."/>
            <person name="Lance K."/>
            <person name="Lara M."/>
            <person name="Lee W."/>
            <person name="Lennon N."/>
            <person name="Letendre F."/>
            <person name="LeVine R."/>
            <person name="Lipovsky A."/>
            <person name="Liu X."/>
            <person name="Liu J."/>
            <person name="Liu S."/>
            <person name="Lokyitsang T."/>
            <person name="Lokyitsang Y."/>
            <person name="Lubonja R."/>
            <person name="Lui A."/>
            <person name="MacDonald P."/>
            <person name="Magnisalis V."/>
            <person name="Maru K."/>
            <person name="Matthews C."/>
            <person name="McCusker W."/>
            <person name="McDonough S."/>
            <person name="Mehta T."/>
            <person name="Meldrim J."/>
            <person name="Meneus L."/>
            <person name="Mihai O."/>
            <person name="Mihalev A."/>
            <person name="Mihova T."/>
            <person name="Mittelman R."/>
            <person name="Mlenga V."/>
            <person name="Montmayeur A."/>
            <person name="Mulrain L."/>
            <person name="Navidi A."/>
            <person name="Naylor J."/>
            <person name="Negash T."/>
            <person name="Nguyen T."/>
            <person name="Nguyen N."/>
            <person name="Nicol R."/>
            <person name="Norbu C."/>
            <person name="Norbu N."/>
            <person name="Novod N."/>
            <person name="O'Neill B."/>
            <person name="Osman S."/>
            <person name="Markiewicz E."/>
            <person name="Oyono O.L."/>
            <person name="Patti C."/>
            <person name="Phunkhang P."/>
            <person name="Pierre F."/>
            <person name="Priest M."/>
            <person name="Raghuraman S."/>
            <person name="Rege F."/>
            <person name="Reyes R."/>
            <person name="Rise C."/>
            <person name="Rogov P."/>
            <person name="Ross K."/>
            <person name="Ryan E."/>
            <person name="Settipalli S."/>
            <person name="Shea T."/>
            <person name="Sherpa N."/>
            <person name="Shi L."/>
            <person name="Shih D."/>
            <person name="Sparrow T."/>
            <person name="Spaulding J."/>
            <person name="Stalker J."/>
            <person name="Stange-Thomann N."/>
            <person name="Stavropoulos S."/>
            <person name="Stone C."/>
            <person name="Strader C."/>
            <person name="Tesfaye S."/>
            <person name="Thomson T."/>
            <person name="Thoulutsang Y."/>
            <person name="Thoulutsang D."/>
            <person name="Topham K."/>
            <person name="Topping I."/>
            <person name="Tsamla T."/>
            <person name="Vassiliev H."/>
            <person name="Vo A."/>
            <person name="Wangchuk T."/>
            <person name="Wangdi T."/>
            <person name="Weiand M."/>
            <person name="Wilkinson J."/>
            <person name="Wilson A."/>
            <person name="Yadav S."/>
            <person name="Young G."/>
            <person name="Yu Q."/>
            <person name="Zembek L."/>
            <person name="Zhong D."/>
            <person name="Zimmer A."/>
            <person name="Zwirko Z."/>
            <person name="Jaffe D.B."/>
            <person name="Alvarez P."/>
            <person name="Brockman W."/>
            <person name="Butler J."/>
            <person name="Chin C."/>
            <person name="Gnerre S."/>
            <person name="Grabherr M."/>
            <person name="Kleber M."/>
            <person name="Mauceli E."/>
            <person name="MacCallum I."/>
        </authorList>
    </citation>
    <scope>NUCLEOTIDE SEQUENCE [LARGE SCALE GENOMIC DNA]</scope>
    <source>
        <strain evidence="3">Rob3c / Tucson 14021-0248.25</strain>
    </source>
</reference>
<name>B4HMU9_DROSE</name>
<dbReference type="OMA" id="SAEHYLI"/>
<gene>
    <name evidence="2" type="primary">Dsec\GM19977</name>
    <name evidence="2" type="ORF">Dsec_GM19977</name>
</gene>
<feature type="compositionally biased region" description="Basic residues" evidence="1">
    <location>
        <begin position="165"/>
        <end position="175"/>
    </location>
</feature>
<dbReference type="EMBL" id="CH480816">
    <property type="protein sequence ID" value="EDW48299.1"/>
    <property type="molecule type" value="Genomic_DNA"/>
</dbReference>
<organism evidence="3">
    <name type="scientific">Drosophila sechellia</name>
    <name type="common">Fruit fly</name>
    <dbReference type="NCBI Taxonomy" id="7238"/>
    <lineage>
        <taxon>Eukaryota</taxon>
        <taxon>Metazoa</taxon>
        <taxon>Ecdysozoa</taxon>
        <taxon>Arthropoda</taxon>
        <taxon>Hexapoda</taxon>
        <taxon>Insecta</taxon>
        <taxon>Pterygota</taxon>
        <taxon>Neoptera</taxon>
        <taxon>Endopterygota</taxon>
        <taxon>Diptera</taxon>
        <taxon>Brachycera</taxon>
        <taxon>Muscomorpha</taxon>
        <taxon>Ephydroidea</taxon>
        <taxon>Drosophilidae</taxon>
        <taxon>Drosophila</taxon>
        <taxon>Sophophora</taxon>
    </lineage>
</organism>